<evidence type="ECO:0000256" key="2">
    <source>
        <dbReference type="ARBA" id="ARBA00022694"/>
    </source>
</evidence>
<dbReference type="AlphaFoldDB" id="A0AA85IV07"/>
<name>A0AA85IV07_TRIRE</name>
<dbReference type="HAMAP" id="MF_03054">
    <property type="entry name" value="CTU2"/>
    <property type="match status" value="1"/>
</dbReference>
<keyword evidence="1 3" id="KW-0963">Cytoplasm</keyword>
<dbReference type="Gene3D" id="3.40.50.620">
    <property type="entry name" value="HUPs"/>
    <property type="match status" value="1"/>
</dbReference>
<proteinExistence type="inferred from homology"/>
<keyword evidence="4" id="KW-1185">Reference proteome</keyword>
<dbReference type="GO" id="GO:0002143">
    <property type="term" value="P:tRNA wobble position uridine thiolation"/>
    <property type="evidence" value="ECO:0007669"/>
    <property type="project" value="TreeGrafter"/>
</dbReference>
<sequence length="371" mass="41205">MCMQEEDCSCLLTPKSKKEERISQCVKCQGPPAVLIRKDDPALCRSCFISSCLHKINSAFGKYGLNSGGSSVALAFSGGQNSAALLKLISESFNVSKKTRFTPKVFHLTEYQECQSDLDLIVDVMKRTGFEYHIMPSDENFRNDLFQSKMTSSMLSSKQRYEDYSRLSSLVDCARRLDCKFLILGECGNRIAVKYLQEIVGGRGNHSSIQTSFLDERFKDVTIVRPLRDFLAKELTLFAHFMCVKPATPNDPLTSIMLQNPSVNTLERLTQDFLASLQAGGFPSTTGTILKTSSKIVLTNDAETVCAFCHYPVYKTSSYGDPDKLATESIKHSASLSNANGHTKETVLKTDNDESLCSSCSLMFKELSFCT</sequence>
<protein>
    <recommendedName>
        <fullName evidence="3">Cytoplasmic tRNA 2-thiolation protein 2</fullName>
    </recommendedName>
</protein>
<evidence type="ECO:0000313" key="5">
    <source>
        <dbReference type="WBParaSite" id="TREG1_12180.1"/>
    </source>
</evidence>
<comment type="pathway">
    <text evidence="3">tRNA modification; 5-methoxycarbonylmethyl-2-thiouridine-tRNA biosynthesis.</text>
</comment>
<dbReference type="PANTHER" id="PTHR20882">
    <property type="entry name" value="CYTOPLASMIC TRNA 2-THIOLATION PROTEIN 2"/>
    <property type="match status" value="1"/>
</dbReference>
<dbReference type="Pfam" id="PF10288">
    <property type="entry name" value="CTU2"/>
    <property type="match status" value="1"/>
</dbReference>
<evidence type="ECO:0000256" key="3">
    <source>
        <dbReference type="HAMAP-Rule" id="MF_03054"/>
    </source>
</evidence>
<reference evidence="4" key="1">
    <citation type="submission" date="2022-06" db="EMBL/GenBank/DDBJ databases">
        <authorList>
            <person name="Berger JAMES D."/>
            <person name="Berger JAMES D."/>
        </authorList>
    </citation>
    <scope>NUCLEOTIDE SEQUENCE [LARGE SCALE GENOMIC DNA]</scope>
</reference>
<dbReference type="PANTHER" id="PTHR20882:SF14">
    <property type="entry name" value="CYTOPLASMIC TRNA 2-THIOLATION PROTEIN 2"/>
    <property type="match status" value="1"/>
</dbReference>
<evidence type="ECO:0000313" key="6">
    <source>
        <dbReference type="WBParaSite" id="TREG1_12180.2"/>
    </source>
</evidence>
<comment type="function">
    <text evidence="3">Plays a central role in 2-thiolation of mcm(5)S(2)U at tRNA wobble positions of tRNA(Lys), tRNA(Glu) and tRNA(Gln). May act by forming a heterodimer with NCS6/CTU1 that ligates sulfur from thiocarboxylated URM1 onto the uridine of tRNAs at wobble position.</text>
</comment>
<evidence type="ECO:0000313" key="4">
    <source>
        <dbReference type="Proteomes" id="UP000050795"/>
    </source>
</evidence>
<accession>A0AA85IV07</accession>
<dbReference type="WBParaSite" id="TREG1_12180.3">
    <property type="protein sequence ID" value="TREG1_12180.3"/>
    <property type="gene ID" value="TREG1_12180"/>
</dbReference>
<dbReference type="SUPFAM" id="SSF52402">
    <property type="entry name" value="Adenine nucleotide alpha hydrolases-like"/>
    <property type="match status" value="1"/>
</dbReference>
<dbReference type="GO" id="GO:0016779">
    <property type="term" value="F:nucleotidyltransferase activity"/>
    <property type="evidence" value="ECO:0007669"/>
    <property type="project" value="UniProtKB-UniRule"/>
</dbReference>
<dbReference type="GO" id="GO:0005829">
    <property type="term" value="C:cytosol"/>
    <property type="evidence" value="ECO:0007669"/>
    <property type="project" value="TreeGrafter"/>
</dbReference>
<reference evidence="5 6" key="2">
    <citation type="submission" date="2023-11" db="UniProtKB">
        <authorList>
            <consortium name="WormBaseParasite"/>
        </authorList>
    </citation>
    <scope>IDENTIFICATION</scope>
</reference>
<dbReference type="WBParaSite" id="TREG1_12180.1">
    <property type="protein sequence ID" value="TREG1_12180.1"/>
    <property type="gene ID" value="TREG1_12180"/>
</dbReference>
<dbReference type="GO" id="GO:0000049">
    <property type="term" value="F:tRNA binding"/>
    <property type="evidence" value="ECO:0007669"/>
    <property type="project" value="InterPro"/>
</dbReference>
<dbReference type="InterPro" id="IPR019407">
    <property type="entry name" value="CTU2"/>
</dbReference>
<comment type="subcellular location">
    <subcellularLocation>
        <location evidence="3">Cytoplasm</location>
    </subcellularLocation>
</comment>
<evidence type="ECO:0000256" key="1">
    <source>
        <dbReference type="ARBA" id="ARBA00022490"/>
    </source>
</evidence>
<organism evidence="4 5">
    <name type="scientific">Trichobilharzia regenti</name>
    <name type="common">Nasal bird schistosome</name>
    <dbReference type="NCBI Taxonomy" id="157069"/>
    <lineage>
        <taxon>Eukaryota</taxon>
        <taxon>Metazoa</taxon>
        <taxon>Spiralia</taxon>
        <taxon>Lophotrochozoa</taxon>
        <taxon>Platyhelminthes</taxon>
        <taxon>Trematoda</taxon>
        <taxon>Digenea</taxon>
        <taxon>Strigeidida</taxon>
        <taxon>Schistosomatoidea</taxon>
        <taxon>Schistosomatidae</taxon>
        <taxon>Trichobilharzia</taxon>
    </lineage>
</organism>
<keyword evidence="2 3" id="KW-0819">tRNA processing</keyword>
<dbReference type="Proteomes" id="UP000050795">
    <property type="component" value="Unassembled WGS sequence"/>
</dbReference>
<dbReference type="WBParaSite" id="TREG1_12180.2">
    <property type="protein sequence ID" value="TREG1_12180.2"/>
    <property type="gene ID" value="TREG1_12180"/>
</dbReference>
<dbReference type="GO" id="GO:0016783">
    <property type="term" value="F:sulfurtransferase activity"/>
    <property type="evidence" value="ECO:0007669"/>
    <property type="project" value="TreeGrafter"/>
</dbReference>
<comment type="similarity">
    <text evidence="3">Belongs to the CTU2/NCS2 family.</text>
</comment>
<dbReference type="GO" id="GO:0032447">
    <property type="term" value="P:protein urmylation"/>
    <property type="evidence" value="ECO:0007669"/>
    <property type="project" value="UniProtKB-UniRule"/>
</dbReference>
<dbReference type="InterPro" id="IPR014729">
    <property type="entry name" value="Rossmann-like_a/b/a_fold"/>
</dbReference>